<evidence type="ECO:0000313" key="4">
    <source>
        <dbReference type="Proteomes" id="UP001174909"/>
    </source>
</evidence>
<dbReference type="PROSITE" id="PS00383">
    <property type="entry name" value="TYR_PHOSPHATASE_1"/>
    <property type="match status" value="1"/>
</dbReference>
<reference evidence="3" key="1">
    <citation type="submission" date="2023-03" db="EMBL/GenBank/DDBJ databases">
        <authorList>
            <person name="Steffen K."/>
            <person name="Cardenas P."/>
        </authorList>
    </citation>
    <scope>NUCLEOTIDE SEQUENCE</scope>
</reference>
<dbReference type="InterPro" id="IPR016130">
    <property type="entry name" value="Tyr_Pase_AS"/>
</dbReference>
<protein>
    <submittedName>
        <fullName evidence="3">Tyrosine-protein phosphatase non-receptor type 9</fullName>
    </submittedName>
</protein>
<dbReference type="SUPFAM" id="SSF52799">
    <property type="entry name" value="(Phosphotyrosine protein) phosphatases II"/>
    <property type="match status" value="1"/>
</dbReference>
<dbReference type="Pfam" id="PF00102">
    <property type="entry name" value="Y_phosphatase"/>
    <property type="match status" value="1"/>
</dbReference>
<dbReference type="SMART" id="SM00194">
    <property type="entry name" value="PTPc"/>
    <property type="match status" value="1"/>
</dbReference>
<dbReference type="InterPro" id="IPR003595">
    <property type="entry name" value="Tyr_Pase_cat"/>
</dbReference>
<dbReference type="SMART" id="SM00404">
    <property type="entry name" value="PTPc_motif"/>
    <property type="match status" value="1"/>
</dbReference>
<dbReference type="InterPro" id="IPR050348">
    <property type="entry name" value="Protein-Tyr_Phosphatase"/>
</dbReference>
<organism evidence="3 4">
    <name type="scientific">Geodia barretti</name>
    <name type="common">Barrett's horny sponge</name>
    <dbReference type="NCBI Taxonomy" id="519541"/>
    <lineage>
        <taxon>Eukaryota</taxon>
        <taxon>Metazoa</taxon>
        <taxon>Porifera</taxon>
        <taxon>Demospongiae</taxon>
        <taxon>Heteroscleromorpha</taxon>
        <taxon>Tetractinellida</taxon>
        <taxon>Astrophorina</taxon>
        <taxon>Geodiidae</taxon>
        <taxon>Geodia</taxon>
    </lineage>
</organism>
<dbReference type="InterPro" id="IPR000242">
    <property type="entry name" value="PTP_cat"/>
</dbReference>
<evidence type="ECO:0000313" key="3">
    <source>
        <dbReference type="EMBL" id="CAI8022528.1"/>
    </source>
</evidence>
<gene>
    <name evidence="3" type="ORF">GBAR_LOCUS13219</name>
</gene>
<accession>A0AA35S319</accession>
<dbReference type="AlphaFoldDB" id="A0AA35S319"/>
<proteinExistence type="predicted"/>
<keyword evidence="4" id="KW-1185">Reference proteome</keyword>
<evidence type="ECO:0000259" key="2">
    <source>
        <dbReference type="PROSITE" id="PS50056"/>
    </source>
</evidence>
<evidence type="ECO:0000259" key="1">
    <source>
        <dbReference type="PROSITE" id="PS50055"/>
    </source>
</evidence>
<dbReference type="PROSITE" id="PS50055">
    <property type="entry name" value="TYR_PHOSPHATASE_PTP"/>
    <property type="match status" value="1"/>
</dbReference>
<dbReference type="EMBL" id="CASHTH010001963">
    <property type="protein sequence ID" value="CAI8022528.1"/>
    <property type="molecule type" value="Genomic_DNA"/>
</dbReference>
<comment type="caution">
    <text evidence="3">The sequence shown here is derived from an EMBL/GenBank/DDBJ whole genome shotgun (WGS) entry which is preliminary data.</text>
</comment>
<feature type="domain" description="Tyrosine-protein phosphatase" evidence="1">
    <location>
        <begin position="23"/>
        <end position="241"/>
    </location>
</feature>
<dbReference type="PANTHER" id="PTHR19134">
    <property type="entry name" value="RECEPTOR-TYPE TYROSINE-PROTEIN PHOSPHATASE"/>
    <property type="match status" value="1"/>
</dbReference>
<dbReference type="PANTHER" id="PTHR19134:SF534">
    <property type="entry name" value="LD27988P"/>
    <property type="match status" value="1"/>
</dbReference>
<dbReference type="PRINTS" id="PR00700">
    <property type="entry name" value="PRTYPHPHTASE"/>
</dbReference>
<dbReference type="PROSITE" id="PS50056">
    <property type="entry name" value="TYR_PHOSPHATASE_2"/>
    <property type="match status" value="1"/>
</dbReference>
<dbReference type="Proteomes" id="UP001174909">
    <property type="component" value="Unassembled WGS sequence"/>
</dbReference>
<sequence length="247" mass="27996">MGGVIVQRASSVFVETRLLVMFEGSDYIHANYVSSYKKPKAFVLTQGPTKKTLVDFWRMVWEQQVHVIVMTTKCVELGRHKCTQYWPEEGVVQYGNVTVTVSRLQQYEGYELRTMNISCTGVERNIKHFQFLAWPDYGVPTSGSTVLDLISVVREAAAHATTTTRSTKPSSSSGDHKIIVHCSAGVGRSGAFCVIHNCIDEFREKGTVNVQGAVRALRHQRAYAIQTDEQYEFCYRTILQFMKTHRN</sequence>
<dbReference type="GO" id="GO:0004725">
    <property type="term" value="F:protein tyrosine phosphatase activity"/>
    <property type="evidence" value="ECO:0007669"/>
    <property type="project" value="InterPro"/>
</dbReference>
<feature type="domain" description="Tyrosine specific protein phosphatases" evidence="2">
    <location>
        <begin position="147"/>
        <end position="232"/>
    </location>
</feature>
<dbReference type="Gene3D" id="3.90.190.10">
    <property type="entry name" value="Protein tyrosine phosphatase superfamily"/>
    <property type="match status" value="1"/>
</dbReference>
<dbReference type="InterPro" id="IPR029021">
    <property type="entry name" value="Prot-tyrosine_phosphatase-like"/>
</dbReference>
<name>A0AA35S319_GEOBA</name>
<dbReference type="InterPro" id="IPR000387">
    <property type="entry name" value="Tyr_Pase_dom"/>
</dbReference>